<dbReference type="EMBL" id="ACJW02000005">
    <property type="protein sequence ID" value="EEP67069.1"/>
    <property type="molecule type" value="Genomic_DNA"/>
</dbReference>
<organism evidence="1 2">
    <name type="scientific">Kingella oralis ATCC 51147</name>
    <dbReference type="NCBI Taxonomy" id="629741"/>
    <lineage>
        <taxon>Bacteria</taxon>
        <taxon>Pseudomonadati</taxon>
        <taxon>Pseudomonadota</taxon>
        <taxon>Betaproteobacteria</taxon>
        <taxon>Neisseriales</taxon>
        <taxon>Neisseriaceae</taxon>
        <taxon>Kingella</taxon>
    </lineage>
</organism>
<accession>C4GLR8</accession>
<keyword evidence="2" id="KW-1185">Reference proteome</keyword>
<proteinExistence type="predicted"/>
<protein>
    <submittedName>
        <fullName evidence="1">Uncharacterized protein</fullName>
    </submittedName>
</protein>
<dbReference type="STRING" id="629741.GCWU000324_02639"/>
<dbReference type="HOGENOM" id="CLU_2259996_0_0_4"/>
<sequence>MKTAKRCQPIQRQPENMKNRFQAAEPFNFHPSRTGGNLGWIFIIFTDAEAQIPSNRISVHTEITYPRKPSCPLPKSCSPSPASPIRFCGITGAETARFSGSPR</sequence>
<dbReference type="AlphaFoldDB" id="C4GLR8"/>
<gene>
    <name evidence="1" type="ORF">GCWU000324_02639</name>
</gene>
<reference evidence="1" key="1">
    <citation type="submission" date="2009-04" db="EMBL/GenBank/DDBJ databases">
        <authorList>
            <person name="Weinstock G."/>
            <person name="Sodergren E."/>
            <person name="Clifton S."/>
            <person name="Fulton L."/>
            <person name="Fulton B."/>
            <person name="Courtney L."/>
            <person name="Fronick C."/>
            <person name="Harrison M."/>
            <person name="Strong C."/>
            <person name="Farmer C."/>
            <person name="Delahaunty K."/>
            <person name="Markovic C."/>
            <person name="Hall O."/>
            <person name="Minx P."/>
            <person name="Tomlinson C."/>
            <person name="Mitreva M."/>
            <person name="Nelson J."/>
            <person name="Hou S."/>
            <person name="Wollam A."/>
            <person name="Pepin K.H."/>
            <person name="Johnson M."/>
            <person name="Bhonagiri V."/>
            <person name="Nash W.E."/>
            <person name="Warren W."/>
            <person name="Chinwalla A."/>
            <person name="Mardis E.R."/>
            <person name="Wilson R.K."/>
        </authorList>
    </citation>
    <scope>NUCLEOTIDE SEQUENCE [LARGE SCALE GENOMIC DNA]</scope>
    <source>
        <strain evidence="1">ATCC 51147</strain>
    </source>
</reference>
<name>C4GLR8_9NEIS</name>
<comment type="caution">
    <text evidence="1">The sequence shown here is derived from an EMBL/GenBank/DDBJ whole genome shotgun (WGS) entry which is preliminary data.</text>
</comment>
<dbReference type="Proteomes" id="UP000003009">
    <property type="component" value="Unassembled WGS sequence"/>
</dbReference>
<evidence type="ECO:0000313" key="2">
    <source>
        <dbReference type="Proteomes" id="UP000003009"/>
    </source>
</evidence>
<evidence type="ECO:0000313" key="1">
    <source>
        <dbReference type="EMBL" id="EEP67069.1"/>
    </source>
</evidence>